<keyword evidence="4" id="KW-1185">Reference proteome</keyword>
<proteinExistence type="predicted"/>
<comment type="caution">
    <text evidence="1">The sequence shown here is derived from an EMBL/GenBank/DDBJ whole genome shotgun (WGS) entry which is preliminary data.</text>
</comment>
<dbReference type="EMBL" id="MUHG01000020">
    <property type="protein sequence ID" value="OXB18924.1"/>
    <property type="molecule type" value="Genomic_DNA"/>
</dbReference>
<evidence type="ECO:0000313" key="1">
    <source>
        <dbReference type="EMBL" id="OHT43691.1"/>
    </source>
</evidence>
<evidence type="ECO:0000313" key="3">
    <source>
        <dbReference type="Proteomes" id="UP000180252"/>
    </source>
</evidence>
<dbReference type="EMBL" id="MIKE01000027">
    <property type="protein sequence ID" value="OHT43691.1"/>
    <property type="molecule type" value="Genomic_DNA"/>
</dbReference>
<dbReference type="Proteomes" id="UP000198319">
    <property type="component" value="Unassembled WGS sequence"/>
</dbReference>
<evidence type="ECO:0000313" key="4">
    <source>
        <dbReference type="Proteomes" id="UP000198319"/>
    </source>
</evidence>
<dbReference type="AlphaFoldDB" id="A0A1S1J214"/>
<reference evidence="2 4" key="3">
    <citation type="submission" date="2016-11" db="EMBL/GenBank/DDBJ databases">
        <title>Whole genomes of Flavobacteriaceae.</title>
        <authorList>
            <person name="Stine C."/>
            <person name="Li C."/>
            <person name="Tadesse D."/>
        </authorList>
    </citation>
    <scope>NUCLEOTIDE SEQUENCE [LARGE SCALE GENOMIC DNA]</scope>
    <source>
        <strain evidence="2 4">ATCC BAA-2541</strain>
    </source>
</reference>
<accession>A0A1S1J214</accession>
<evidence type="ECO:0000313" key="2">
    <source>
        <dbReference type="EMBL" id="OXB18924.1"/>
    </source>
</evidence>
<gene>
    <name evidence="2" type="ORF">B0A71_13830</name>
    <name evidence="1" type="ORF">BHE19_18145</name>
</gene>
<name>A0A1S1J214_9FLAO</name>
<protein>
    <submittedName>
        <fullName evidence="1">Uncharacterized protein</fullName>
    </submittedName>
</protein>
<reference evidence="1" key="2">
    <citation type="submission" date="2016-09" db="EMBL/GenBank/DDBJ databases">
        <authorList>
            <person name="Capua I."/>
            <person name="De Benedictis P."/>
            <person name="Joannis T."/>
            <person name="Lombin L.H."/>
            <person name="Cattoli G."/>
        </authorList>
    </citation>
    <scope>NUCLEOTIDE SEQUENCE [LARGE SCALE GENOMIC DNA]</scope>
    <source>
        <strain evidence="1">MSU</strain>
    </source>
</reference>
<reference evidence="3" key="1">
    <citation type="submission" date="2016-09" db="EMBL/GenBank/DDBJ databases">
        <authorList>
            <person name="Chen S."/>
            <person name="Walker E."/>
        </authorList>
    </citation>
    <scope>NUCLEOTIDE SEQUENCE [LARGE SCALE GENOMIC DNA]</scope>
    <source>
        <strain evidence="3">MSU</strain>
    </source>
</reference>
<organism evidence="1 3">
    <name type="scientific">Flavobacterium tructae</name>
    <dbReference type="NCBI Taxonomy" id="1114873"/>
    <lineage>
        <taxon>Bacteria</taxon>
        <taxon>Pseudomonadati</taxon>
        <taxon>Bacteroidota</taxon>
        <taxon>Flavobacteriia</taxon>
        <taxon>Flavobacteriales</taxon>
        <taxon>Flavobacteriaceae</taxon>
        <taxon>Flavobacterium</taxon>
    </lineage>
</organism>
<dbReference type="Proteomes" id="UP000180252">
    <property type="component" value="Unassembled WGS sequence"/>
</dbReference>
<sequence length="71" mass="7847">MPIGFDGIDIALICSELEQRRKNPDRGDLGGLSFIRCKAGRGVFFSGKGAPFTEKRSGNQGGDYFRFDIIF</sequence>